<feature type="non-terminal residue" evidence="2">
    <location>
        <position position="1"/>
    </location>
</feature>
<sequence>ILTQSLKKDTAEIELVLSQHRAKTRKMLNTELKKQMTVKMLDLKYQTIIMFLLGMNLILIFFIIIKLSRM</sequence>
<reference evidence="2 3" key="1">
    <citation type="submission" date="2018-10" db="EMBL/GenBank/DDBJ databases">
        <title>Horizontal transference of carbapenem resistance between Klebsiella pneumoniae and Kluyvera ascorbata during abdominal infection: a case report.</title>
        <authorList>
            <person name="Raro O.H.F."/>
            <person name="Lima-Morales D."/>
            <person name="Barth A.L."/>
            <person name="Paim T.G.S."/>
            <person name="Mott M.P."/>
            <person name="Riche C.V.W."/>
            <person name="Teixeira U.F."/>
            <person name="Waechter F."/>
            <person name="Dias C.A.G."/>
        </authorList>
    </citation>
    <scope>NUCLEOTIDE SEQUENCE [LARGE SCALE GENOMIC DNA]</scope>
    <source>
        <strain evidence="2 3">OT2</strain>
    </source>
</reference>
<dbReference type="Proteomes" id="UP000268051">
    <property type="component" value="Unassembled WGS sequence"/>
</dbReference>
<proteinExistence type="predicted"/>
<accession>A0A3N2RN25</accession>
<dbReference type="EMBL" id="RHFN01000071">
    <property type="protein sequence ID" value="ROU08819.1"/>
    <property type="molecule type" value="Genomic_DNA"/>
</dbReference>
<organism evidence="2 3">
    <name type="scientific">Kluyvera ascorbata</name>
    <dbReference type="NCBI Taxonomy" id="51288"/>
    <lineage>
        <taxon>Bacteria</taxon>
        <taxon>Pseudomonadati</taxon>
        <taxon>Pseudomonadota</taxon>
        <taxon>Gammaproteobacteria</taxon>
        <taxon>Enterobacterales</taxon>
        <taxon>Enterobacteriaceae</taxon>
        <taxon>Kluyvera</taxon>
    </lineage>
</organism>
<name>A0A3N2RN25_9ENTR</name>
<keyword evidence="1" id="KW-0812">Transmembrane</keyword>
<feature type="transmembrane region" description="Helical" evidence="1">
    <location>
        <begin position="45"/>
        <end position="65"/>
    </location>
</feature>
<keyword evidence="1" id="KW-1133">Transmembrane helix</keyword>
<evidence type="ECO:0000256" key="1">
    <source>
        <dbReference type="SAM" id="Phobius"/>
    </source>
</evidence>
<gene>
    <name evidence="2" type="ORF">EB837_26015</name>
</gene>
<keyword evidence="1" id="KW-0472">Membrane</keyword>
<protein>
    <submittedName>
        <fullName evidence="2">Uncharacterized protein</fullName>
    </submittedName>
</protein>
<comment type="caution">
    <text evidence="2">The sequence shown here is derived from an EMBL/GenBank/DDBJ whole genome shotgun (WGS) entry which is preliminary data.</text>
</comment>
<evidence type="ECO:0000313" key="3">
    <source>
        <dbReference type="Proteomes" id="UP000268051"/>
    </source>
</evidence>
<evidence type="ECO:0000313" key="2">
    <source>
        <dbReference type="EMBL" id="ROU08819.1"/>
    </source>
</evidence>
<dbReference type="AlphaFoldDB" id="A0A3N2RN25"/>